<comment type="subcellular location">
    <subcellularLocation>
        <location evidence="1">Nucleus</location>
    </subcellularLocation>
</comment>
<keyword evidence="5" id="KW-0805">Transcription regulation</keyword>
<feature type="region of interest" description="Disordered" evidence="10">
    <location>
        <begin position="204"/>
        <end position="224"/>
    </location>
</feature>
<comment type="caution">
    <text evidence="12">The sequence shown here is derived from an EMBL/GenBank/DDBJ whole genome shotgun (WGS) entry which is preliminary data.</text>
</comment>
<keyword evidence="13" id="KW-1185">Reference proteome</keyword>
<dbReference type="EMBL" id="JALNTZ010000009">
    <property type="protein sequence ID" value="KAJ3641884.1"/>
    <property type="molecule type" value="Genomic_DNA"/>
</dbReference>
<dbReference type="Pfam" id="PF02892">
    <property type="entry name" value="zf-BED"/>
    <property type="match status" value="1"/>
</dbReference>
<feature type="domain" description="BED-type" evidence="11">
    <location>
        <begin position="138"/>
        <end position="188"/>
    </location>
</feature>
<dbReference type="InterPro" id="IPR052035">
    <property type="entry name" value="ZnF_BED_domain_contain"/>
</dbReference>
<dbReference type="SUPFAM" id="SSF57667">
    <property type="entry name" value="beta-beta-alpha zinc fingers"/>
    <property type="match status" value="1"/>
</dbReference>
<dbReference type="InterPro" id="IPR036236">
    <property type="entry name" value="Znf_C2H2_sf"/>
</dbReference>
<evidence type="ECO:0000256" key="2">
    <source>
        <dbReference type="ARBA" id="ARBA00022723"/>
    </source>
</evidence>
<evidence type="ECO:0000256" key="9">
    <source>
        <dbReference type="PROSITE-ProRule" id="PRU00027"/>
    </source>
</evidence>
<name>A0AA38HQN5_9CUCU</name>
<keyword evidence="7" id="KW-0804">Transcription</keyword>
<evidence type="ECO:0000313" key="13">
    <source>
        <dbReference type="Proteomes" id="UP001168821"/>
    </source>
</evidence>
<dbReference type="PANTHER" id="PTHR46481">
    <property type="entry name" value="ZINC FINGER BED DOMAIN-CONTAINING PROTEIN 4"/>
    <property type="match status" value="1"/>
</dbReference>
<keyword evidence="2" id="KW-0479">Metal-binding</keyword>
<dbReference type="GO" id="GO:0005634">
    <property type="term" value="C:nucleus"/>
    <property type="evidence" value="ECO:0007669"/>
    <property type="project" value="UniProtKB-SubCell"/>
</dbReference>
<accession>A0AA38HQN5</accession>
<feature type="region of interest" description="Disordered" evidence="10">
    <location>
        <begin position="25"/>
        <end position="70"/>
    </location>
</feature>
<reference evidence="12" key="1">
    <citation type="journal article" date="2023" name="G3 (Bethesda)">
        <title>Whole genome assemblies of Zophobas morio and Tenebrio molitor.</title>
        <authorList>
            <person name="Kaur S."/>
            <person name="Stinson S.A."/>
            <person name="diCenzo G.C."/>
        </authorList>
    </citation>
    <scope>NUCLEOTIDE SEQUENCE</scope>
    <source>
        <strain evidence="12">QUZm001</strain>
    </source>
</reference>
<dbReference type="InterPro" id="IPR008906">
    <property type="entry name" value="HATC_C_dom"/>
</dbReference>
<evidence type="ECO:0000256" key="4">
    <source>
        <dbReference type="ARBA" id="ARBA00022833"/>
    </source>
</evidence>
<dbReference type="GO" id="GO:0009791">
    <property type="term" value="P:post-embryonic development"/>
    <property type="evidence" value="ECO:0007669"/>
    <property type="project" value="UniProtKB-ARBA"/>
</dbReference>
<dbReference type="PANTHER" id="PTHR46481:SF10">
    <property type="entry name" value="ZINC FINGER BED DOMAIN-CONTAINING PROTEIN 39"/>
    <property type="match status" value="1"/>
</dbReference>
<dbReference type="InterPro" id="IPR012337">
    <property type="entry name" value="RNaseH-like_sf"/>
</dbReference>
<keyword evidence="6" id="KW-0238">DNA-binding</keyword>
<dbReference type="Pfam" id="PF05699">
    <property type="entry name" value="Dimer_Tnp_hAT"/>
    <property type="match status" value="1"/>
</dbReference>
<gene>
    <name evidence="12" type="ORF">Zmor_028354</name>
</gene>
<evidence type="ECO:0000259" key="11">
    <source>
        <dbReference type="PROSITE" id="PS50808"/>
    </source>
</evidence>
<dbReference type="AlphaFoldDB" id="A0AA38HQN5"/>
<keyword evidence="3 9" id="KW-0863">Zinc-finger</keyword>
<evidence type="ECO:0000256" key="7">
    <source>
        <dbReference type="ARBA" id="ARBA00023163"/>
    </source>
</evidence>
<organism evidence="12 13">
    <name type="scientific">Zophobas morio</name>
    <dbReference type="NCBI Taxonomy" id="2755281"/>
    <lineage>
        <taxon>Eukaryota</taxon>
        <taxon>Metazoa</taxon>
        <taxon>Ecdysozoa</taxon>
        <taxon>Arthropoda</taxon>
        <taxon>Hexapoda</taxon>
        <taxon>Insecta</taxon>
        <taxon>Pterygota</taxon>
        <taxon>Neoptera</taxon>
        <taxon>Endopterygota</taxon>
        <taxon>Coleoptera</taxon>
        <taxon>Polyphaga</taxon>
        <taxon>Cucujiformia</taxon>
        <taxon>Tenebrionidae</taxon>
        <taxon>Zophobas</taxon>
    </lineage>
</organism>
<dbReference type="GO" id="GO:0046983">
    <property type="term" value="F:protein dimerization activity"/>
    <property type="evidence" value="ECO:0007669"/>
    <property type="project" value="InterPro"/>
</dbReference>
<dbReference type="GO" id="GO:0003677">
    <property type="term" value="F:DNA binding"/>
    <property type="evidence" value="ECO:0007669"/>
    <property type="project" value="UniProtKB-KW"/>
</dbReference>
<sequence length="820" mass="92190">MSKRSKLYNPNDRVDAEQLLNILEELDSDDEEMEPIRDSSQIDLILMPPLDGADSDRDDADSDDEPLGTIRDIGKGVLKQPMEIICHKNGEQNIVHLDASNVEAANIDEQTVQEFSSDDEIPLAKKFKKELYDDMPKHRKSQVWEFFTRCNNQNCKCNLCGRIYKTGGGTTNLNNHLIRKHPKVNAINFKKHVADEARVNKKPRIDFDLTNSTPSTSHSNAEGGDAAKEIENEALDSQHEDSDDSFEENLIEVHSIGSASTITASSTSNINYNGSNSSHLSQPSIHQIFNAQRCYESGGSKEAMLTQALIFMICKDNYPLQCTEKEGLKRLLKVAVPLYHVPSRSTITKYVEQKYNSLQIFVSKKLQQAHHLALTTDIATVINATRSFIVLTAHFINEENNEMVTIALGVSNLTQHHTADNISNDLHTMLNNWKILKENIVSITTDNGANIVAAVKKIMSQTSNHFHVSCFAHNINLVVTKALGSCPDVVTIIEKVKTIVAYFKHSNVAQDQLRYEQKNEGKKDGTYLYLIQEVPTRWNSTFYCLQRFKYLSGHVGKILLSSEHQKAPPMLTANELAIIDECLKLLGPFEDATKNISGEKYVSGSLVIPMTNCIKTSLHRINVSNPFAKNLKKELEAQIEKKLDPLETNILLSIATIVDPRFKRLHFSSARNVANAITIIKNEVKKEHQNQGSLTPPVHPNIIDDVDGCIWNIHDEIASRHLPDSDGCDGLPAELKLYLNQPIQPRTRHPIQYWKENKNAFPGTYKVAMKYLTVLGASVPAERLVSTLNNVCSDKRSRLTPQHINELVFLNSLDSIYWNI</sequence>
<evidence type="ECO:0000313" key="12">
    <source>
        <dbReference type="EMBL" id="KAJ3641884.1"/>
    </source>
</evidence>
<dbReference type="GO" id="GO:0008270">
    <property type="term" value="F:zinc ion binding"/>
    <property type="evidence" value="ECO:0007669"/>
    <property type="project" value="UniProtKB-KW"/>
</dbReference>
<keyword evidence="8" id="KW-0539">Nucleus</keyword>
<dbReference type="InterPro" id="IPR003656">
    <property type="entry name" value="Znf_BED"/>
</dbReference>
<evidence type="ECO:0000256" key="1">
    <source>
        <dbReference type="ARBA" id="ARBA00004123"/>
    </source>
</evidence>
<evidence type="ECO:0000256" key="3">
    <source>
        <dbReference type="ARBA" id="ARBA00022771"/>
    </source>
</evidence>
<protein>
    <recommendedName>
        <fullName evidence="11">BED-type domain-containing protein</fullName>
    </recommendedName>
</protein>
<evidence type="ECO:0000256" key="6">
    <source>
        <dbReference type="ARBA" id="ARBA00023125"/>
    </source>
</evidence>
<dbReference type="SMART" id="SM00614">
    <property type="entry name" value="ZnF_BED"/>
    <property type="match status" value="1"/>
</dbReference>
<evidence type="ECO:0000256" key="8">
    <source>
        <dbReference type="ARBA" id="ARBA00023242"/>
    </source>
</evidence>
<evidence type="ECO:0000256" key="10">
    <source>
        <dbReference type="SAM" id="MobiDB-lite"/>
    </source>
</evidence>
<feature type="compositionally biased region" description="Acidic residues" evidence="10">
    <location>
        <begin position="56"/>
        <end position="66"/>
    </location>
</feature>
<proteinExistence type="predicted"/>
<dbReference type="PROSITE" id="PS50808">
    <property type="entry name" value="ZF_BED"/>
    <property type="match status" value="1"/>
</dbReference>
<dbReference type="Proteomes" id="UP001168821">
    <property type="component" value="Unassembled WGS sequence"/>
</dbReference>
<dbReference type="SUPFAM" id="SSF53098">
    <property type="entry name" value="Ribonuclease H-like"/>
    <property type="match status" value="1"/>
</dbReference>
<feature type="compositionally biased region" description="Polar residues" evidence="10">
    <location>
        <begin position="209"/>
        <end position="220"/>
    </location>
</feature>
<evidence type="ECO:0000256" key="5">
    <source>
        <dbReference type="ARBA" id="ARBA00023015"/>
    </source>
</evidence>
<keyword evidence="4" id="KW-0862">Zinc</keyword>